<organism evidence="3 4">
    <name type="scientific">Lysinibacillus fusiformis</name>
    <dbReference type="NCBI Taxonomy" id="28031"/>
    <lineage>
        <taxon>Bacteria</taxon>
        <taxon>Bacillati</taxon>
        <taxon>Bacillota</taxon>
        <taxon>Bacilli</taxon>
        <taxon>Bacillales</taxon>
        <taxon>Bacillaceae</taxon>
        <taxon>Lysinibacillus</taxon>
    </lineage>
</organism>
<dbReference type="PIRSF" id="PIRSF017082">
    <property type="entry name" value="YflP"/>
    <property type="match status" value="1"/>
</dbReference>
<reference evidence="3 4" key="1">
    <citation type="submission" date="2017-10" db="EMBL/GenBank/DDBJ databases">
        <title>Draft genome of Lysinibacillus fusiformis strain Juneja, a laboratory-derived pathogen of Drosophila melanogaster.</title>
        <authorList>
            <person name="Smith B.R."/>
            <person name="Unckless R.L."/>
        </authorList>
    </citation>
    <scope>NUCLEOTIDE SEQUENCE [LARGE SCALE GENOMIC DNA]</scope>
    <source>
        <strain evidence="3 4">Juneja</strain>
    </source>
</reference>
<sequence length="324" mass="37050">MKKKQLMLFLLFMIILFTCSTNEFKIEEPITKEVTIIAPSSIGGGWDVTARAMQDILISENLMNQNISVINKVGVGGELGWKYTKDQTDSVIAINSSLLITNYLLGQSKLTYKDFTPIATLATEWEVTIVSKGSKISSAKQLMDDLKKDPHAYKIGVSPRLGNDDQLSFVLASQQVGLKTEQLDFYVYENSEQVVEALLKKQIDVATMSLSEAKKYAESNQIKLLVISSEKRLKELPEVPTWAEQGIDLVFEHWRGVMGPPNMSNAEIEFWDATIEKMVKTEKWKKTLQMYMWNDFYKNRRETIIFLENQSRMYEQLMGIHMDS</sequence>
<evidence type="ECO:0000313" key="4">
    <source>
        <dbReference type="Proteomes" id="UP000234956"/>
    </source>
</evidence>
<proteinExistence type="inferred from homology"/>
<dbReference type="PANTHER" id="PTHR42928:SF3">
    <property type="entry name" value="UPF0065 PROTEIN YFLP"/>
    <property type="match status" value="1"/>
</dbReference>
<accession>A0A2I0V3X1</accession>
<dbReference type="PANTHER" id="PTHR42928">
    <property type="entry name" value="TRICARBOXYLATE-BINDING PROTEIN"/>
    <property type="match status" value="1"/>
</dbReference>
<comment type="caution">
    <text evidence="3">The sequence shown here is derived from an EMBL/GenBank/DDBJ whole genome shotgun (WGS) entry which is preliminary data.</text>
</comment>
<dbReference type="Proteomes" id="UP000234956">
    <property type="component" value="Unassembled WGS sequence"/>
</dbReference>
<dbReference type="EMBL" id="PDFK01000001">
    <property type="protein sequence ID" value="PKU53007.1"/>
    <property type="molecule type" value="Genomic_DNA"/>
</dbReference>
<dbReference type="Gene3D" id="3.40.190.150">
    <property type="entry name" value="Bordetella uptake gene, domain 1"/>
    <property type="match status" value="1"/>
</dbReference>
<protein>
    <recommendedName>
        <fullName evidence="5">Tripartite tricarboxylate transporter substrate binding protein</fullName>
    </recommendedName>
</protein>
<gene>
    <name evidence="3" type="ORF">CRI88_01365</name>
</gene>
<dbReference type="InterPro" id="IPR005064">
    <property type="entry name" value="BUG"/>
</dbReference>
<keyword evidence="2" id="KW-0732">Signal</keyword>
<feature type="signal peptide" evidence="2">
    <location>
        <begin position="1"/>
        <end position="25"/>
    </location>
</feature>
<dbReference type="InterPro" id="IPR042100">
    <property type="entry name" value="Bug_dom1"/>
</dbReference>
<dbReference type="AlphaFoldDB" id="A0A2I0V3X1"/>
<evidence type="ECO:0008006" key="5">
    <source>
        <dbReference type="Google" id="ProtNLM"/>
    </source>
</evidence>
<comment type="similarity">
    <text evidence="1">Belongs to the UPF0065 (bug) family.</text>
</comment>
<dbReference type="Pfam" id="PF03401">
    <property type="entry name" value="TctC"/>
    <property type="match status" value="1"/>
</dbReference>
<dbReference type="Gene3D" id="3.40.190.10">
    <property type="entry name" value="Periplasmic binding protein-like II"/>
    <property type="match status" value="1"/>
</dbReference>
<dbReference type="RefSeq" id="WP_036124911.1">
    <property type="nucleotide sequence ID" value="NZ_JAZBNI010000003.1"/>
</dbReference>
<evidence type="ECO:0000313" key="3">
    <source>
        <dbReference type="EMBL" id="PKU53007.1"/>
    </source>
</evidence>
<dbReference type="CDD" id="cd07012">
    <property type="entry name" value="PBP2_Bug_TTT"/>
    <property type="match status" value="1"/>
</dbReference>
<feature type="chain" id="PRO_5014191895" description="Tripartite tricarboxylate transporter substrate binding protein" evidence="2">
    <location>
        <begin position="26"/>
        <end position="324"/>
    </location>
</feature>
<evidence type="ECO:0000256" key="1">
    <source>
        <dbReference type="ARBA" id="ARBA00006987"/>
    </source>
</evidence>
<evidence type="ECO:0000256" key="2">
    <source>
        <dbReference type="SAM" id="SignalP"/>
    </source>
</evidence>
<dbReference type="SUPFAM" id="SSF53850">
    <property type="entry name" value="Periplasmic binding protein-like II"/>
    <property type="match status" value="1"/>
</dbReference>
<name>A0A2I0V3X1_9BACI</name>